<organism evidence="4 5">
    <name type="scientific">Metallosphaera hakonensis JCM 8857 = DSM 7519</name>
    <dbReference type="NCBI Taxonomy" id="1293036"/>
    <lineage>
        <taxon>Archaea</taxon>
        <taxon>Thermoproteota</taxon>
        <taxon>Thermoprotei</taxon>
        <taxon>Sulfolobales</taxon>
        <taxon>Sulfolobaceae</taxon>
        <taxon>Metallosphaera</taxon>
    </lineage>
</organism>
<dbReference type="Pfam" id="PF12706">
    <property type="entry name" value="Lactamase_B_2"/>
    <property type="match status" value="1"/>
</dbReference>
<dbReference type="InterPro" id="IPR001279">
    <property type="entry name" value="Metallo-B-lactamas"/>
</dbReference>
<evidence type="ECO:0000259" key="3">
    <source>
        <dbReference type="SMART" id="SM00849"/>
    </source>
</evidence>
<sequence>MSQIRWLGHAAVEISMVGKRIVIDPMINGNPLSPVKIQYFQGVSIVGVTHDHGDHLGDTVEILKMNPSAKLYATYDLEMYLADQFKVPESQLIPANVGGFVENDGIKLALTKAVHSSEHSDPTGIVVSDSRNTIYHAGDTGLFEDMRLIGQVFNPDYALLPIGGRFTMDPKQAVLAVEMIKPRKAAIPIHFNTWDMIRVDPQEFVKGVKEKGYEAILLEPGQSIEL</sequence>
<dbReference type="HAMAP" id="MF_00457">
    <property type="entry name" value="UPF0173"/>
    <property type="match status" value="1"/>
</dbReference>
<gene>
    <name evidence="4" type="ORF">DFR87_07860</name>
</gene>
<dbReference type="RefSeq" id="WP_110369276.1">
    <property type="nucleotide sequence ID" value="NZ_CP029287.2"/>
</dbReference>
<protein>
    <recommendedName>
        <fullName evidence="2">UPF0173 metal-dependent hydrolase DFR87_07860</fullName>
    </recommendedName>
</protein>
<dbReference type="PANTHER" id="PTHR43546">
    <property type="entry name" value="UPF0173 METAL-DEPENDENT HYDROLASE MJ1163-RELATED"/>
    <property type="match status" value="1"/>
</dbReference>
<proteinExistence type="inferred from homology"/>
<evidence type="ECO:0000313" key="5">
    <source>
        <dbReference type="Proteomes" id="UP000247586"/>
    </source>
</evidence>
<dbReference type="GO" id="GO:0016787">
    <property type="term" value="F:hydrolase activity"/>
    <property type="evidence" value="ECO:0007669"/>
    <property type="project" value="UniProtKB-UniRule"/>
</dbReference>
<comment type="similarity">
    <text evidence="2">Belongs to the UPF0173 family.</text>
</comment>
<dbReference type="STRING" id="1293036.GCA_001315825_00145"/>
<dbReference type="InterPro" id="IPR050114">
    <property type="entry name" value="UPF0173_UPF0282_UlaG_hydrolase"/>
</dbReference>
<dbReference type="SMART" id="SM00849">
    <property type="entry name" value="Lactamase_B"/>
    <property type="match status" value="1"/>
</dbReference>
<keyword evidence="1 2" id="KW-0378">Hydrolase</keyword>
<dbReference type="SUPFAM" id="SSF56281">
    <property type="entry name" value="Metallo-hydrolase/oxidoreductase"/>
    <property type="match status" value="1"/>
</dbReference>
<dbReference type="PANTHER" id="PTHR43546:SF3">
    <property type="entry name" value="UPF0173 METAL-DEPENDENT HYDROLASE MJ1163"/>
    <property type="match status" value="1"/>
</dbReference>
<dbReference type="EMBL" id="CP029287">
    <property type="protein sequence ID" value="AWR99612.1"/>
    <property type="molecule type" value="Genomic_DNA"/>
</dbReference>
<dbReference type="InterPro" id="IPR022877">
    <property type="entry name" value="UPF0173"/>
</dbReference>
<keyword evidence="5" id="KW-1185">Reference proteome</keyword>
<dbReference type="OrthoDB" id="28313at2157"/>
<reference evidence="4" key="1">
    <citation type="submission" date="2018-05" db="EMBL/GenBank/DDBJ databases">
        <title>Complete Genome Sequences of Extremely Thermoacidophilic, Metal-Mobilizing Type-Strain Members of the Archaeal Family Sulfolobaceae: Acidianus brierleyi DSM-1651T, Acidianus sulfidivorans DSM-18786T, Metallosphaera hakonensis DSM-7519T, and Metallosphaera prunae DSM-10039T.</title>
        <authorList>
            <person name="Counts J.A."/>
            <person name="Kelly R.M."/>
        </authorList>
    </citation>
    <scope>NUCLEOTIDE SEQUENCE [LARGE SCALE GENOMIC DNA]</scope>
    <source>
        <strain evidence="4">HO1-1</strain>
    </source>
</reference>
<evidence type="ECO:0000256" key="1">
    <source>
        <dbReference type="ARBA" id="ARBA00022801"/>
    </source>
</evidence>
<dbReference type="Proteomes" id="UP000247586">
    <property type="component" value="Chromosome"/>
</dbReference>
<name>A0A2U9IUF4_9CREN</name>
<dbReference type="GeneID" id="36835248"/>
<dbReference type="AlphaFoldDB" id="A0A2U9IUF4"/>
<evidence type="ECO:0000256" key="2">
    <source>
        <dbReference type="HAMAP-Rule" id="MF_00457"/>
    </source>
</evidence>
<dbReference type="InterPro" id="IPR036866">
    <property type="entry name" value="RibonucZ/Hydroxyglut_hydro"/>
</dbReference>
<dbReference type="KEGG" id="mhk:DFR87_07860"/>
<dbReference type="Gene3D" id="3.60.15.10">
    <property type="entry name" value="Ribonuclease Z/Hydroxyacylglutathione hydrolase-like"/>
    <property type="match status" value="1"/>
</dbReference>
<evidence type="ECO:0000313" key="4">
    <source>
        <dbReference type="EMBL" id="AWR99612.1"/>
    </source>
</evidence>
<accession>A0A2U9IUF4</accession>
<feature type="domain" description="Metallo-beta-lactamase" evidence="3">
    <location>
        <begin position="8"/>
        <end position="190"/>
    </location>
</feature>
<dbReference type="NCBIfam" id="NF001911">
    <property type="entry name" value="PRK00685.1"/>
    <property type="match status" value="1"/>
</dbReference>